<protein>
    <submittedName>
        <fullName evidence="2">Phosphoribosyltransferase</fullName>
    </submittedName>
</protein>
<keyword evidence="2" id="KW-0328">Glycosyltransferase</keyword>
<dbReference type="CDD" id="cd06223">
    <property type="entry name" value="PRTases_typeI"/>
    <property type="match status" value="1"/>
</dbReference>
<accession>A0A7W4J4Z0</accession>
<evidence type="ECO:0000313" key="2">
    <source>
        <dbReference type="EMBL" id="MBB2174815.1"/>
    </source>
</evidence>
<dbReference type="InterPro" id="IPR029057">
    <property type="entry name" value="PRTase-like"/>
</dbReference>
<dbReference type="Gene3D" id="3.30.1310.20">
    <property type="entry name" value="PRTase-like"/>
    <property type="match status" value="1"/>
</dbReference>
<dbReference type="InterPro" id="IPR000836">
    <property type="entry name" value="PRTase_dom"/>
</dbReference>
<evidence type="ECO:0000259" key="1">
    <source>
        <dbReference type="Pfam" id="PF00156"/>
    </source>
</evidence>
<dbReference type="SUPFAM" id="SSF53271">
    <property type="entry name" value="PRTase-like"/>
    <property type="match status" value="1"/>
</dbReference>
<reference evidence="2 3" key="1">
    <citation type="submission" date="2020-04" db="EMBL/GenBank/DDBJ databases">
        <title>Description of novel Gluconacetobacter.</title>
        <authorList>
            <person name="Sombolestani A."/>
        </authorList>
    </citation>
    <scope>NUCLEOTIDE SEQUENCE [LARGE SCALE GENOMIC DNA]</scope>
    <source>
        <strain evidence="2 3">LMG 21312</strain>
    </source>
</reference>
<dbReference type="AlphaFoldDB" id="A0A7W4J4Z0"/>
<gene>
    <name evidence="2" type="ORF">HLH21_02600</name>
</gene>
<comment type="caution">
    <text evidence="2">The sequence shown here is derived from an EMBL/GenBank/DDBJ whole genome shotgun (WGS) entry which is preliminary data.</text>
</comment>
<sequence length="227" mass="24252">MSDRREPFRDRQEAGHALAAVLLPYAASHPLVLALPRGGVPVAFEVAQALDADLDLLFVRKIGLPGHEEYGLGAVVDGAAPRIVLDRARVAEFGIGTPAIREIVQRQLGEIARQRRLYLKGRPAMPVAGRVVIVVDDGIATGGTMRAALQAVRGGQPARLILAVPVAPPDSIADLAGECDEIVCLMRPSPLYAVGAYYRDFEQVEDQEVIRLVAQAERPGPAEASGE</sequence>
<dbReference type="Gene3D" id="3.40.50.2020">
    <property type="match status" value="1"/>
</dbReference>
<dbReference type="GO" id="GO:0016757">
    <property type="term" value="F:glycosyltransferase activity"/>
    <property type="evidence" value="ECO:0007669"/>
    <property type="project" value="UniProtKB-KW"/>
</dbReference>
<dbReference type="EMBL" id="JABEQH010000002">
    <property type="protein sequence ID" value="MBB2174815.1"/>
    <property type="molecule type" value="Genomic_DNA"/>
</dbReference>
<dbReference type="Proteomes" id="UP000561066">
    <property type="component" value="Unassembled WGS sequence"/>
</dbReference>
<keyword evidence="3" id="KW-1185">Reference proteome</keyword>
<name>A0A7W4J4Z0_9PROT</name>
<dbReference type="Pfam" id="PF00156">
    <property type="entry name" value="Pribosyltran"/>
    <property type="match status" value="1"/>
</dbReference>
<evidence type="ECO:0000313" key="3">
    <source>
        <dbReference type="Proteomes" id="UP000561066"/>
    </source>
</evidence>
<keyword evidence="2" id="KW-0808">Transferase</keyword>
<proteinExistence type="predicted"/>
<feature type="domain" description="Phosphoribosyltransferase" evidence="1">
    <location>
        <begin position="16"/>
        <end position="174"/>
    </location>
</feature>
<organism evidence="2 3">
    <name type="scientific">Gluconacetobacter johannae</name>
    <dbReference type="NCBI Taxonomy" id="112140"/>
    <lineage>
        <taxon>Bacteria</taxon>
        <taxon>Pseudomonadati</taxon>
        <taxon>Pseudomonadota</taxon>
        <taxon>Alphaproteobacteria</taxon>
        <taxon>Acetobacterales</taxon>
        <taxon>Acetobacteraceae</taxon>
        <taxon>Gluconacetobacter</taxon>
    </lineage>
</organism>